<dbReference type="SMART" id="SM00347">
    <property type="entry name" value="HTH_MARR"/>
    <property type="match status" value="1"/>
</dbReference>
<dbReference type="Gene3D" id="1.10.10.10">
    <property type="entry name" value="Winged helix-like DNA-binding domain superfamily/Winged helix DNA-binding domain"/>
    <property type="match status" value="1"/>
</dbReference>
<proteinExistence type="predicted"/>
<dbReference type="InterPro" id="IPR000835">
    <property type="entry name" value="HTH_MarR-typ"/>
</dbReference>
<name>A0ABY6Z618_9BACL</name>
<reference evidence="3" key="1">
    <citation type="submission" date="2022-08" db="EMBL/GenBank/DDBJ databases">
        <title>Alicyclobacillus dauci DSM2870, complete genome.</title>
        <authorList>
            <person name="Wang Q."/>
            <person name="Cai R."/>
            <person name="Wang Z."/>
        </authorList>
    </citation>
    <scope>NUCLEOTIDE SEQUENCE</scope>
    <source>
        <strain evidence="3">DSM 28700</strain>
    </source>
</reference>
<organism evidence="3 4">
    <name type="scientific">Alicyclobacillus dauci</name>
    <dbReference type="NCBI Taxonomy" id="1475485"/>
    <lineage>
        <taxon>Bacteria</taxon>
        <taxon>Bacillati</taxon>
        <taxon>Bacillota</taxon>
        <taxon>Bacilli</taxon>
        <taxon>Bacillales</taxon>
        <taxon>Alicyclobacillaceae</taxon>
        <taxon>Alicyclobacillus</taxon>
    </lineage>
</organism>
<evidence type="ECO:0000259" key="2">
    <source>
        <dbReference type="PROSITE" id="PS50995"/>
    </source>
</evidence>
<dbReference type="InterPro" id="IPR036388">
    <property type="entry name" value="WH-like_DNA-bd_sf"/>
</dbReference>
<dbReference type="RefSeq" id="WP_268045834.1">
    <property type="nucleotide sequence ID" value="NZ_CP104064.1"/>
</dbReference>
<evidence type="ECO:0000313" key="3">
    <source>
        <dbReference type="EMBL" id="WAH38267.1"/>
    </source>
</evidence>
<dbReference type="Pfam" id="PF12802">
    <property type="entry name" value="MarR_2"/>
    <property type="match status" value="1"/>
</dbReference>
<keyword evidence="4" id="KW-1185">Reference proteome</keyword>
<dbReference type="InterPro" id="IPR039422">
    <property type="entry name" value="MarR/SlyA-like"/>
</dbReference>
<dbReference type="Proteomes" id="UP001164803">
    <property type="component" value="Chromosome"/>
</dbReference>
<feature type="domain" description="HTH marR-type" evidence="2">
    <location>
        <begin position="1"/>
        <end position="131"/>
    </location>
</feature>
<dbReference type="PROSITE" id="PS50995">
    <property type="entry name" value="HTH_MARR_2"/>
    <property type="match status" value="1"/>
</dbReference>
<accession>A0ABY6Z618</accession>
<sequence>MRSFRQVHRAMFHLMRVEADTLGLTPVQIMVIHAIKEEPNISLNELADRLQMGCSTVSGVVKRLVEAKILERERVEEDQRTIAMRLTDKGQDLEEQAYGDDSLISQAVLRFLELPDDDLDRLLQIHQRLIDILRGETDRKS</sequence>
<evidence type="ECO:0000313" key="4">
    <source>
        <dbReference type="Proteomes" id="UP001164803"/>
    </source>
</evidence>
<gene>
    <name evidence="3" type="ORF">NZD86_07230</name>
</gene>
<dbReference type="SUPFAM" id="SSF46785">
    <property type="entry name" value="Winged helix' DNA-binding domain"/>
    <property type="match status" value="1"/>
</dbReference>
<dbReference type="InterPro" id="IPR036390">
    <property type="entry name" value="WH_DNA-bd_sf"/>
</dbReference>
<evidence type="ECO:0000256" key="1">
    <source>
        <dbReference type="ARBA" id="ARBA00023125"/>
    </source>
</evidence>
<keyword evidence="1" id="KW-0238">DNA-binding</keyword>
<dbReference type="PANTHER" id="PTHR33164">
    <property type="entry name" value="TRANSCRIPTIONAL REGULATOR, MARR FAMILY"/>
    <property type="match status" value="1"/>
</dbReference>
<protein>
    <submittedName>
        <fullName evidence="3">MarR family transcriptional regulator</fullName>
    </submittedName>
</protein>
<dbReference type="PANTHER" id="PTHR33164:SF102">
    <property type="entry name" value="TRANSCRIPTIONAL REGULATORY PROTEIN"/>
    <property type="match status" value="1"/>
</dbReference>
<dbReference type="EMBL" id="CP104064">
    <property type="protein sequence ID" value="WAH38267.1"/>
    <property type="molecule type" value="Genomic_DNA"/>
</dbReference>